<proteinExistence type="predicted"/>
<dbReference type="AlphaFoldDB" id="A0A1L7I2C5"/>
<dbReference type="Proteomes" id="UP000186230">
    <property type="component" value="Chromosome"/>
</dbReference>
<dbReference type="PANTHER" id="PTHR46375:SF3">
    <property type="entry name" value="KELCH REPEAT AND BTB DOMAIN-CONTAINING PROTEIN 13"/>
    <property type="match status" value="1"/>
</dbReference>
<dbReference type="SUPFAM" id="SSF50965">
    <property type="entry name" value="Galactose oxidase, central domain"/>
    <property type="match status" value="1"/>
</dbReference>
<dbReference type="Gene3D" id="2.120.10.80">
    <property type="entry name" value="Kelch-type beta propeller"/>
    <property type="match status" value="1"/>
</dbReference>
<gene>
    <name evidence="1" type="ORF">GRFL_1035</name>
</gene>
<name>A0A1L7I2C5_9FLAO</name>
<dbReference type="PANTHER" id="PTHR46375">
    <property type="entry name" value="KELCH REPEAT AND BTB DOMAIN-CONTAINING PROTEIN 13-RELATED"/>
    <property type="match status" value="1"/>
</dbReference>
<dbReference type="InterPro" id="IPR008969">
    <property type="entry name" value="CarboxyPept-like_regulatory"/>
</dbReference>
<keyword evidence="2" id="KW-1185">Reference proteome</keyword>
<accession>A0A1L7I2C5</accession>
<dbReference type="RefSeq" id="WP_158091599.1">
    <property type="nucleotide sequence ID" value="NZ_AMRU01000002.1"/>
</dbReference>
<dbReference type="InterPro" id="IPR011043">
    <property type="entry name" value="Gal_Oxase/kelch_b-propeller"/>
</dbReference>
<evidence type="ECO:0000313" key="2">
    <source>
        <dbReference type="Proteomes" id="UP000186230"/>
    </source>
</evidence>
<organism evidence="1 2">
    <name type="scientific">Christiangramia flava JLT2011</name>
    <dbReference type="NCBI Taxonomy" id="1229726"/>
    <lineage>
        <taxon>Bacteria</taxon>
        <taxon>Pseudomonadati</taxon>
        <taxon>Bacteroidota</taxon>
        <taxon>Flavobacteriia</taxon>
        <taxon>Flavobacteriales</taxon>
        <taxon>Flavobacteriaceae</taxon>
        <taxon>Christiangramia</taxon>
    </lineage>
</organism>
<dbReference type="Pfam" id="PF13715">
    <property type="entry name" value="CarbopepD_reg_2"/>
    <property type="match status" value="1"/>
</dbReference>
<sequence>MLNLQRFAVILFLLSFSFSGMAQRIGRVENAETGKPLSNVNIQNLDSGFGTVSNSLGDFNLGTRTAETDSIQFSYVGFQKETLTLTELKDRNFIVLLFPKLESLEDVMISGNGSLRKSVPYRKLEDMPKAVTNFGYASSSEKLFVVGGSLAEKHDKNGKLQDRMFMSNLDFSDYIKAMRLNRNFDFLHYNQQIFSYDFATQKWKTATPKVTERINQNSAILNGKVYTFGGKTTGLRGKKELLPNIIEIYDPATDELEIDETNPHMANNFASFVYDSLLFVAGGSNKQSTTTSIKQYSNVMHVFNPETGFWRELSYLPQPKEVNGVLAGDKFYFIGGEQNDALAFVESYDLKTGKWKRHGRIFENMRKPSLAFDGTYIYIYDHGKLLSYNPMTEELKQYQIDLDEREPGIAYRDDKLYIFGGFIAREFEYFPSSHLYEIPLSELVRTRIQREKTLGGSY</sequence>
<dbReference type="InterPro" id="IPR052392">
    <property type="entry name" value="Kelch-BTB_domain-containing"/>
</dbReference>
<dbReference type="KEGG" id="gfl:GRFL_1035"/>
<evidence type="ECO:0000313" key="1">
    <source>
        <dbReference type="EMBL" id="APU67759.1"/>
    </source>
</evidence>
<dbReference type="EMBL" id="CP016359">
    <property type="protein sequence ID" value="APU67759.1"/>
    <property type="molecule type" value="Genomic_DNA"/>
</dbReference>
<dbReference type="SUPFAM" id="SSF49464">
    <property type="entry name" value="Carboxypeptidase regulatory domain-like"/>
    <property type="match status" value="1"/>
</dbReference>
<protein>
    <submittedName>
        <fullName evidence="1">Uncharacterized protein</fullName>
    </submittedName>
</protein>
<reference evidence="1 2" key="1">
    <citation type="submission" date="2016-07" db="EMBL/GenBank/DDBJ databases">
        <title>Multi-omics approach to identify versatile polysaccharide utilization systems of a marine flavobacterium Gramella flava.</title>
        <authorList>
            <person name="Tang K."/>
        </authorList>
    </citation>
    <scope>NUCLEOTIDE SEQUENCE [LARGE SCALE GENOMIC DNA]</scope>
    <source>
        <strain evidence="1 2">JLT2011</strain>
    </source>
</reference>
<dbReference type="Pfam" id="PF24681">
    <property type="entry name" value="Kelch_KLHDC2_KLHL20_DRC7"/>
    <property type="match status" value="1"/>
</dbReference>
<dbReference type="InterPro" id="IPR015915">
    <property type="entry name" value="Kelch-typ_b-propeller"/>
</dbReference>